<dbReference type="GO" id="GO:0000287">
    <property type="term" value="F:magnesium ion binding"/>
    <property type="evidence" value="ECO:0007669"/>
    <property type="project" value="InterPro"/>
</dbReference>
<dbReference type="EMBL" id="FNHQ01000001">
    <property type="protein sequence ID" value="SDM09172.1"/>
    <property type="molecule type" value="Genomic_DNA"/>
</dbReference>
<keyword evidence="1" id="KW-0378">Hydrolase</keyword>
<proteinExistence type="predicted"/>
<dbReference type="AlphaFoldDB" id="A0A1G9QDM3"/>
<dbReference type="Proteomes" id="UP000199309">
    <property type="component" value="Unassembled WGS sequence"/>
</dbReference>
<keyword evidence="2" id="KW-1185">Reference proteome</keyword>
<keyword evidence="1" id="KW-0540">Nuclease</keyword>
<organism evidence="1 2">
    <name type="scientific">Megasphaera paucivorans</name>
    <dbReference type="NCBI Taxonomy" id="349095"/>
    <lineage>
        <taxon>Bacteria</taxon>
        <taxon>Bacillati</taxon>
        <taxon>Bacillota</taxon>
        <taxon>Negativicutes</taxon>
        <taxon>Veillonellales</taxon>
        <taxon>Veillonellaceae</taxon>
        <taxon>Megasphaera</taxon>
    </lineage>
</organism>
<dbReference type="GO" id="GO:0006281">
    <property type="term" value="P:DNA repair"/>
    <property type="evidence" value="ECO:0007669"/>
    <property type="project" value="InterPro"/>
</dbReference>
<dbReference type="STRING" id="349095.SAMN05660299_00204"/>
<reference evidence="1 2" key="1">
    <citation type="submission" date="2016-10" db="EMBL/GenBank/DDBJ databases">
        <authorList>
            <person name="de Groot N.N."/>
        </authorList>
    </citation>
    <scope>NUCLEOTIDE SEQUENCE [LARGE SCALE GENOMIC DNA]</scope>
    <source>
        <strain evidence="1 2">DSM 16981</strain>
    </source>
</reference>
<evidence type="ECO:0000313" key="2">
    <source>
        <dbReference type="Proteomes" id="UP000199309"/>
    </source>
</evidence>
<evidence type="ECO:0000313" key="1">
    <source>
        <dbReference type="EMBL" id="SDM09172.1"/>
    </source>
</evidence>
<dbReference type="SUPFAM" id="SSF103084">
    <property type="entry name" value="Holliday junction resolvase RusA"/>
    <property type="match status" value="1"/>
</dbReference>
<dbReference type="Pfam" id="PF05866">
    <property type="entry name" value="RusA"/>
    <property type="match status" value="1"/>
</dbReference>
<sequence length="142" mass="16160">MNQPYTFTITGRPITKKNSMRRTKNSLMQSKQYAAYEESALWQLKVRHKENTIDCPVIMTALYYMPNRKSWPDLIGLLQATCDILEKAAILANDRLVVGFGDSRIAGIDKQNPHVDIGIEIVPTDGIAYTLDPYVLKNMRRA</sequence>
<protein>
    <submittedName>
        <fullName evidence="1">Holliday junction resolvase RusA (Prophage-encoded endonuclease)</fullName>
    </submittedName>
</protein>
<dbReference type="InterPro" id="IPR008822">
    <property type="entry name" value="Endonuclease_RusA-like"/>
</dbReference>
<name>A0A1G9QDM3_9FIRM</name>
<dbReference type="GO" id="GO:0004519">
    <property type="term" value="F:endonuclease activity"/>
    <property type="evidence" value="ECO:0007669"/>
    <property type="project" value="UniProtKB-KW"/>
</dbReference>
<dbReference type="RefSeq" id="WP_245675046.1">
    <property type="nucleotide sequence ID" value="NZ_FNHQ01000001.1"/>
</dbReference>
<dbReference type="Gene3D" id="3.30.1330.70">
    <property type="entry name" value="Holliday junction resolvase RusA"/>
    <property type="match status" value="1"/>
</dbReference>
<accession>A0A1G9QDM3</accession>
<gene>
    <name evidence="1" type="ORF">SAMN05660299_00204</name>
</gene>
<keyword evidence="1" id="KW-0255">Endonuclease</keyword>
<dbReference type="GO" id="GO:0006310">
    <property type="term" value="P:DNA recombination"/>
    <property type="evidence" value="ECO:0007669"/>
    <property type="project" value="InterPro"/>
</dbReference>
<dbReference type="InterPro" id="IPR036614">
    <property type="entry name" value="RusA-like_sf"/>
</dbReference>